<reference evidence="2" key="1">
    <citation type="submission" date="2021-01" db="EMBL/GenBank/DDBJ databases">
        <title>Adiantum capillus-veneris genome.</title>
        <authorList>
            <person name="Fang Y."/>
            <person name="Liao Q."/>
        </authorList>
    </citation>
    <scope>NUCLEOTIDE SEQUENCE</scope>
    <source>
        <strain evidence="2">H3</strain>
        <tissue evidence="2">Leaf</tissue>
    </source>
</reference>
<keyword evidence="3" id="KW-1185">Reference proteome</keyword>
<evidence type="ECO:0000256" key="1">
    <source>
        <dbReference type="SAM" id="Phobius"/>
    </source>
</evidence>
<dbReference type="EMBL" id="JABFUD020000016">
    <property type="protein sequence ID" value="KAI5068531.1"/>
    <property type="molecule type" value="Genomic_DNA"/>
</dbReference>
<sequence length="84" mass="10042">MVRLIALFRFKTMAPLLIIWGLLLKIKERHYMHRHEGSCFKKGGKRQATGAQLMKALLGFFYCCSIHRKTCWRQPYVSYYYAYC</sequence>
<dbReference type="AlphaFoldDB" id="A0A9D4ZDE3"/>
<organism evidence="2 3">
    <name type="scientific">Adiantum capillus-veneris</name>
    <name type="common">Maidenhair fern</name>
    <dbReference type="NCBI Taxonomy" id="13818"/>
    <lineage>
        <taxon>Eukaryota</taxon>
        <taxon>Viridiplantae</taxon>
        <taxon>Streptophyta</taxon>
        <taxon>Embryophyta</taxon>
        <taxon>Tracheophyta</taxon>
        <taxon>Polypodiopsida</taxon>
        <taxon>Polypodiidae</taxon>
        <taxon>Polypodiales</taxon>
        <taxon>Pteridineae</taxon>
        <taxon>Pteridaceae</taxon>
        <taxon>Vittarioideae</taxon>
        <taxon>Adiantum</taxon>
    </lineage>
</organism>
<comment type="caution">
    <text evidence="2">The sequence shown here is derived from an EMBL/GenBank/DDBJ whole genome shotgun (WGS) entry which is preliminary data.</text>
</comment>
<name>A0A9D4ZDE3_ADICA</name>
<feature type="transmembrane region" description="Helical" evidence="1">
    <location>
        <begin position="6"/>
        <end position="24"/>
    </location>
</feature>
<dbReference type="Proteomes" id="UP000886520">
    <property type="component" value="Chromosome 16"/>
</dbReference>
<protein>
    <submittedName>
        <fullName evidence="2">Uncharacterized protein</fullName>
    </submittedName>
</protein>
<proteinExistence type="predicted"/>
<keyword evidence="1" id="KW-0812">Transmembrane</keyword>
<keyword evidence="1" id="KW-1133">Transmembrane helix</keyword>
<gene>
    <name evidence="2" type="ORF">GOP47_0016876</name>
</gene>
<accession>A0A9D4ZDE3</accession>
<evidence type="ECO:0000313" key="2">
    <source>
        <dbReference type="EMBL" id="KAI5068531.1"/>
    </source>
</evidence>
<keyword evidence="1" id="KW-0472">Membrane</keyword>
<evidence type="ECO:0000313" key="3">
    <source>
        <dbReference type="Proteomes" id="UP000886520"/>
    </source>
</evidence>